<evidence type="ECO:0000313" key="3">
    <source>
        <dbReference type="Proteomes" id="UP000501991"/>
    </source>
</evidence>
<dbReference type="AlphaFoldDB" id="A0A6C1B5Z5"/>
<feature type="chain" id="PRO_5025541526" evidence="1">
    <location>
        <begin position="36"/>
        <end position="370"/>
    </location>
</feature>
<dbReference type="InterPro" id="IPR013424">
    <property type="entry name" value="Ice-binding_C"/>
</dbReference>
<feature type="signal peptide" evidence="1">
    <location>
        <begin position="1"/>
        <end position="35"/>
    </location>
</feature>
<reference evidence="2 3" key="1">
    <citation type="submission" date="2020-02" db="EMBL/GenBank/DDBJ databases">
        <title>Nitrogenibacter mangrovi gen. nov., sp. nov. isolated from mangrove sediment, a denitrifying betaproteobacterium.</title>
        <authorList>
            <person name="Liao H."/>
            <person name="Tian Y."/>
        </authorList>
    </citation>
    <scope>NUCLEOTIDE SEQUENCE [LARGE SCALE GENOMIC DNA]</scope>
    <source>
        <strain evidence="2 3">M9-3-2</strain>
    </source>
</reference>
<evidence type="ECO:0000313" key="2">
    <source>
        <dbReference type="EMBL" id="QID19156.1"/>
    </source>
</evidence>
<dbReference type="InterPro" id="IPR014262">
    <property type="entry name" value="HAF_rpt"/>
</dbReference>
<dbReference type="NCBIfam" id="TIGR02913">
    <property type="entry name" value="HAF_rpt"/>
    <property type="match status" value="1"/>
</dbReference>
<gene>
    <name evidence="2" type="ORF">G3580_16940</name>
</gene>
<keyword evidence="1" id="KW-0732">Signal</keyword>
<dbReference type="Proteomes" id="UP000501991">
    <property type="component" value="Chromosome"/>
</dbReference>
<keyword evidence="3" id="KW-1185">Reference proteome</keyword>
<dbReference type="NCBIfam" id="TIGR02595">
    <property type="entry name" value="PEP_CTERM"/>
    <property type="match status" value="1"/>
</dbReference>
<dbReference type="KEGG" id="azq:G3580_16940"/>
<dbReference type="EMBL" id="CP048836">
    <property type="protein sequence ID" value="QID19156.1"/>
    <property type="molecule type" value="Genomic_DNA"/>
</dbReference>
<proteinExistence type="predicted"/>
<organism evidence="2 3">
    <name type="scientific">Nitrogeniibacter mangrovi</name>
    <dbReference type="NCBI Taxonomy" id="2016596"/>
    <lineage>
        <taxon>Bacteria</taxon>
        <taxon>Pseudomonadati</taxon>
        <taxon>Pseudomonadota</taxon>
        <taxon>Betaproteobacteria</taxon>
        <taxon>Rhodocyclales</taxon>
        <taxon>Zoogloeaceae</taxon>
        <taxon>Nitrogeniibacter</taxon>
    </lineage>
</organism>
<protein>
    <submittedName>
        <fullName evidence="2">PEP-CTERM sorting domain-containing protein</fullName>
    </submittedName>
</protein>
<sequence length="370" mass="38968">MNTQGHYVRRNRHRRTLTACLVCAGITAASLPAQAAAYRVEGLWARGAATALNDAGEVVGWETGGSLATWTPTGGLKLAPVTYSADTPWGISDAGLIGGTSSRYLSTSPDFGYRTGDKGFLWDLETSLPASDQENAPFGLLGMAISDVSPAGHVVGTTSSHEAFVRYNGTTTFLGGLSSAAAVNSLGYVVGHSATLDGPFLWTPDDGMQAIGPFGPQTFVASFPTDINDEGVVIGVGDLDGCYCGVVWRDGLGVQGIGYLASEWQSSYPYAINNAGYAVGRSAVSDGVSHAFIWHAGTAMQDLNDLIDPSSGWALETAYAINNRGQIVGQGRYQGSEYAYLLSPVPEPAHWMMMLGGLTLMGFMSRKRKP</sequence>
<name>A0A6C1B5Z5_9RHOO</name>
<dbReference type="RefSeq" id="WP_173767488.1">
    <property type="nucleotide sequence ID" value="NZ_CP048836.1"/>
</dbReference>
<evidence type="ECO:0000256" key="1">
    <source>
        <dbReference type="SAM" id="SignalP"/>
    </source>
</evidence>
<accession>A0A6C1B5Z5</accession>